<name>A0ABV0P9P7_9TELE</name>
<accession>A0ABV0P9P7</accession>
<dbReference type="Proteomes" id="UP001476798">
    <property type="component" value="Unassembled WGS sequence"/>
</dbReference>
<reference evidence="2 3" key="1">
    <citation type="submission" date="2021-06" db="EMBL/GenBank/DDBJ databases">
        <authorList>
            <person name="Palmer J.M."/>
        </authorList>
    </citation>
    <scope>NUCLEOTIDE SEQUENCE [LARGE SCALE GENOMIC DNA]</scope>
    <source>
        <strain evidence="2 3">GA_2019</strain>
        <tissue evidence="2">Muscle</tissue>
    </source>
</reference>
<feature type="region of interest" description="Disordered" evidence="1">
    <location>
        <begin position="33"/>
        <end position="82"/>
    </location>
</feature>
<gene>
    <name evidence="2" type="ORF">GOODEAATRI_032965</name>
</gene>
<comment type="caution">
    <text evidence="2">The sequence shown here is derived from an EMBL/GenBank/DDBJ whole genome shotgun (WGS) entry which is preliminary data.</text>
</comment>
<organism evidence="2 3">
    <name type="scientific">Goodea atripinnis</name>
    <dbReference type="NCBI Taxonomy" id="208336"/>
    <lineage>
        <taxon>Eukaryota</taxon>
        <taxon>Metazoa</taxon>
        <taxon>Chordata</taxon>
        <taxon>Craniata</taxon>
        <taxon>Vertebrata</taxon>
        <taxon>Euteleostomi</taxon>
        <taxon>Actinopterygii</taxon>
        <taxon>Neopterygii</taxon>
        <taxon>Teleostei</taxon>
        <taxon>Neoteleostei</taxon>
        <taxon>Acanthomorphata</taxon>
        <taxon>Ovalentaria</taxon>
        <taxon>Atherinomorphae</taxon>
        <taxon>Cyprinodontiformes</taxon>
        <taxon>Goodeidae</taxon>
        <taxon>Goodea</taxon>
    </lineage>
</organism>
<dbReference type="EMBL" id="JAHRIO010066485">
    <property type="protein sequence ID" value="MEQ2180175.1"/>
    <property type="molecule type" value="Genomic_DNA"/>
</dbReference>
<evidence type="ECO:0000313" key="3">
    <source>
        <dbReference type="Proteomes" id="UP001476798"/>
    </source>
</evidence>
<sequence>MAMSEINLEDFSVYGHLTDEELLQIAVERSLSDKHHLPDFDQRPASLSTSTDPPPEPRHCNTDPPTQLPVSQPPQPVHVQNCANPPTALLYKVIK</sequence>
<protein>
    <submittedName>
        <fullName evidence="2">Uncharacterized protein</fullName>
    </submittedName>
</protein>
<proteinExistence type="predicted"/>
<keyword evidence="3" id="KW-1185">Reference proteome</keyword>
<evidence type="ECO:0000313" key="2">
    <source>
        <dbReference type="EMBL" id="MEQ2180175.1"/>
    </source>
</evidence>
<feature type="compositionally biased region" description="Basic and acidic residues" evidence="1">
    <location>
        <begin position="33"/>
        <end position="42"/>
    </location>
</feature>
<feature type="non-terminal residue" evidence="2">
    <location>
        <position position="95"/>
    </location>
</feature>
<evidence type="ECO:0000256" key="1">
    <source>
        <dbReference type="SAM" id="MobiDB-lite"/>
    </source>
</evidence>